<dbReference type="Gene3D" id="3.20.20.70">
    <property type="entry name" value="Aldolase class I"/>
    <property type="match status" value="1"/>
</dbReference>
<evidence type="ECO:0000259" key="4">
    <source>
        <dbReference type="Pfam" id="PF00724"/>
    </source>
</evidence>
<dbReference type="OrthoDB" id="8523426at2"/>
<dbReference type="InterPro" id="IPR013785">
    <property type="entry name" value="Aldolase_TIM"/>
</dbReference>
<dbReference type="PANTHER" id="PTHR22893:SF91">
    <property type="entry name" value="NADPH DEHYDROGENASE 2-RELATED"/>
    <property type="match status" value="1"/>
</dbReference>
<dbReference type="InterPro" id="IPR001155">
    <property type="entry name" value="OxRdtase_FMN_N"/>
</dbReference>
<dbReference type="KEGG" id="gai:IMCC3135_02615"/>
<protein>
    <submittedName>
        <fullName evidence="5">N-ethylmaleimide reductase</fullName>
        <ecNumber evidence="5">1.-.-.-</ecNumber>
    </submittedName>
</protein>
<evidence type="ECO:0000256" key="1">
    <source>
        <dbReference type="ARBA" id="ARBA00001917"/>
    </source>
</evidence>
<keyword evidence="3 5" id="KW-0560">Oxidoreductase</keyword>
<organism evidence="5 6">
    <name type="scientific">Granulosicoccus antarcticus IMCC3135</name>
    <dbReference type="NCBI Taxonomy" id="1192854"/>
    <lineage>
        <taxon>Bacteria</taxon>
        <taxon>Pseudomonadati</taxon>
        <taxon>Pseudomonadota</taxon>
        <taxon>Gammaproteobacteria</taxon>
        <taxon>Chromatiales</taxon>
        <taxon>Granulosicoccaceae</taxon>
        <taxon>Granulosicoccus</taxon>
    </lineage>
</organism>
<proteinExistence type="inferred from homology"/>
<feature type="domain" description="NADH:flavin oxidoreductase/NADH oxidase N-terminal" evidence="4">
    <location>
        <begin position="4"/>
        <end position="335"/>
    </location>
</feature>
<dbReference type="InterPro" id="IPR045247">
    <property type="entry name" value="Oye-like"/>
</dbReference>
<dbReference type="GO" id="GO:0005829">
    <property type="term" value="C:cytosol"/>
    <property type="evidence" value="ECO:0007669"/>
    <property type="project" value="TreeGrafter"/>
</dbReference>
<dbReference type="Proteomes" id="UP000250079">
    <property type="component" value="Chromosome"/>
</dbReference>
<comment type="cofactor">
    <cofactor evidence="1">
        <name>FMN</name>
        <dbReference type="ChEBI" id="CHEBI:58210"/>
    </cofactor>
</comment>
<dbReference type="SUPFAM" id="SSF51395">
    <property type="entry name" value="FMN-linked oxidoreductases"/>
    <property type="match status" value="1"/>
</dbReference>
<evidence type="ECO:0000256" key="2">
    <source>
        <dbReference type="ARBA" id="ARBA00005979"/>
    </source>
</evidence>
<accession>A0A2Z2NH67</accession>
<comment type="similarity">
    <text evidence="2">Belongs to the NADH:flavin oxidoreductase/NADH oxidase family.</text>
</comment>
<dbReference type="PANTHER" id="PTHR22893">
    <property type="entry name" value="NADH OXIDOREDUCTASE-RELATED"/>
    <property type="match status" value="1"/>
</dbReference>
<reference evidence="5 6" key="1">
    <citation type="submission" date="2016-12" db="EMBL/GenBank/DDBJ databases">
        <authorList>
            <person name="Song W.-J."/>
            <person name="Kurnit D.M."/>
        </authorList>
    </citation>
    <scope>NUCLEOTIDE SEQUENCE [LARGE SCALE GENOMIC DNA]</scope>
    <source>
        <strain evidence="5 6">IMCC3135</strain>
    </source>
</reference>
<sequence>MTTIYDPMNLGAVTLKNRIIMAPMTRGRAGSSGVPGELMATYYAQRASAGLLIAEATAVSADGRGWLNSPGLFNDEQQAGWSSVAESVHQAGGKLFVQLWHMGATVHPDFLDGDKAVSSSAIRPKGKHATPLGEGRELGTARPLSIEGISIQVQNFARAARRAIDAGLDGVEIHAANGYLIDQFTRDSCNLRTDDYGGNIDNRLRFMREVVAAVCKAIGADKVGIRLSPTNVSWGVSDSQYQETFTQAVKQLNEFGLAYLHLLEHLPGTEKAVAKLDYLTPQLRKYFDGPVLVNGGYSPESAQKALDSDLADGVAFGVPFIANPDLVARFETGSELAVPESQYFYTPDSAGYTDYESQSPCRICI</sequence>
<dbReference type="EC" id="1.-.-.-" evidence="5"/>
<dbReference type="GO" id="GO:0010181">
    <property type="term" value="F:FMN binding"/>
    <property type="evidence" value="ECO:0007669"/>
    <property type="project" value="InterPro"/>
</dbReference>
<dbReference type="AlphaFoldDB" id="A0A2Z2NH67"/>
<evidence type="ECO:0000256" key="3">
    <source>
        <dbReference type="ARBA" id="ARBA00023002"/>
    </source>
</evidence>
<evidence type="ECO:0000313" key="5">
    <source>
        <dbReference type="EMBL" id="ASJ70636.1"/>
    </source>
</evidence>
<keyword evidence="6" id="KW-1185">Reference proteome</keyword>
<dbReference type="Pfam" id="PF00724">
    <property type="entry name" value="Oxidored_FMN"/>
    <property type="match status" value="1"/>
</dbReference>
<gene>
    <name evidence="5" type="primary">nemA_1</name>
    <name evidence="5" type="ORF">IMCC3135_02615</name>
</gene>
<dbReference type="GO" id="GO:0016628">
    <property type="term" value="F:oxidoreductase activity, acting on the CH-CH group of donors, NAD or NADP as acceptor"/>
    <property type="evidence" value="ECO:0007669"/>
    <property type="project" value="UniProtKB-ARBA"/>
</dbReference>
<name>A0A2Z2NH67_9GAMM</name>
<dbReference type="RefSeq" id="WP_088916158.1">
    <property type="nucleotide sequence ID" value="NZ_CP018632.1"/>
</dbReference>
<dbReference type="CDD" id="cd02933">
    <property type="entry name" value="OYE_like_FMN"/>
    <property type="match status" value="1"/>
</dbReference>
<dbReference type="FunFam" id="3.20.20.70:FF:000059">
    <property type="entry name" value="N-ethylmaleimide reductase, FMN-linked"/>
    <property type="match status" value="1"/>
</dbReference>
<evidence type="ECO:0000313" key="6">
    <source>
        <dbReference type="Proteomes" id="UP000250079"/>
    </source>
</evidence>
<dbReference type="EMBL" id="CP018632">
    <property type="protein sequence ID" value="ASJ70636.1"/>
    <property type="molecule type" value="Genomic_DNA"/>
</dbReference>